<sequence>MAETTTAIIPEEFNRFKYAINVEMWENRDFDINREKISNTELRTFVLSRIWWYKEVGEVGDTLWDSFKEDFWGWNEHHFFRLGHDIYRFLNNFLRENGVNVAKDNRTISKRLVEVLQGETPPIWTLEQFQEQKFVKGGVSERFKPFFESVNVPIQGVTQHPNVQQRQDFQSDKQESIDSKIADEKLNIKQNNIPSNNVPQISIPTYNAKTRILEINSGQTGDTLDVVEMDAELDKAGILVMRE</sequence>
<gene>
    <name evidence="1" type="ORF">OnM2_041063</name>
</gene>
<reference evidence="1 2" key="1">
    <citation type="journal article" date="2018" name="BMC Genomics">
        <title>Comparative genome analyses reveal sequence features reflecting distinct modes of host-adaptation between dicot and monocot powdery mildew.</title>
        <authorList>
            <person name="Wu Y."/>
            <person name="Ma X."/>
            <person name="Pan Z."/>
            <person name="Kale S.D."/>
            <person name="Song Y."/>
            <person name="King H."/>
            <person name="Zhang Q."/>
            <person name="Presley C."/>
            <person name="Deng X."/>
            <person name="Wei C.I."/>
            <person name="Xiao S."/>
        </authorList>
    </citation>
    <scope>NUCLEOTIDE SEQUENCE [LARGE SCALE GENOMIC DNA]</scope>
    <source>
        <strain evidence="1">UMSG2</strain>
    </source>
</reference>
<dbReference type="Proteomes" id="UP000286134">
    <property type="component" value="Unassembled WGS sequence"/>
</dbReference>
<dbReference type="EMBL" id="MCFK01004151">
    <property type="protein sequence ID" value="RKF61500.1"/>
    <property type="molecule type" value="Genomic_DNA"/>
</dbReference>
<evidence type="ECO:0000313" key="1">
    <source>
        <dbReference type="EMBL" id="RKF61500.1"/>
    </source>
</evidence>
<proteinExistence type="predicted"/>
<protein>
    <submittedName>
        <fullName evidence="1">Uncharacterized protein</fullName>
    </submittedName>
</protein>
<accession>A0A420HVR6</accession>
<name>A0A420HVR6_9PEZI</name>
<organism evidence="1 2">
    <name type="scientific">Erysiphe neolycopersici</name>
    <dbReference type="NCBI Taxonomy" id="212602"/>
    <lineage>
        <taxon>Eukaryota</taxon>
        <taxon>Fungi</taxon>
        <taxon>Dikarya</taxon>
        <taxon>Ascomycota</taxon>
        <taxon>Pezizomycotina</taxon>
        <taxon>Leotiomycetes</taxon>
        <taxon>Erysiphales</taxon>
        <taxon>Erysiphaceae</taxon>
        <taxon>Erysiphe</taxon>
    </lineage>
</organism>
<keyword evidence="2" id="KW-1185">Reference proteome</keyword>
<evidence type="ECO:0000313" key="2">
    <source>
        <dbReference type="Proteomes" id="UP000286134"/>
    </source>
</evidence>
<comment type="caution">
    <text evidence="1">The sequence shown here is derived from an EMBL/GenBank/DDBJ whole genome shotgun (WGS) entry which is preliminary data.</text>
</comment>
<dbReference type="AlphaFoldDB" id="A0A420HVR6"/>